<name>A0A0J1CT46_9BURK</name>
<dbReference type="InterPro" id="IPR052031">
    <property type="entry name" value="Membrane_Transporter-Flippase"/>
</dbReference>
<dbReference type="PATRIC" id="fig|908627.4.peg.5372"/>
<sequence>MTSKRQVDSARFVHGSTLRHVVVMAGTGAIGLMAVFAVDLANLFYVSLLGDTSVAAAVGFAGTINFFHTAISIGMTIGVSATVARLLGAGQRTKARQVASASLVLMMLVTMVLSAATLLFLDPILNALGAAGETRVLSRSFLMITAPTYVFLSIGMCTAALMRSVGDARRAMTVTLTAAVVTAILDPILIFGFHLGLTGAAISNDIARVALALVGLYGAIRVNDLIGRVRVARLWSNSQPVMKVALPAVLTNLATPVASAYVTHAMASFGAAAVAGQATIDRITPVAFAVIYALTGAVGPIIAQNLGAGRADRIRETVRNSLVFVLLTVALAWIVLALAQGGLIRAFSARGDTAVIITAFCSWLVASYAFVGCQFVANATFNNLDRPLLSTLFNWGRATIGTVPFVAAGMRHGPVGVMIGQAAGNAIFGTMAMLVAYSVVKRLPMGDCAALASKDSNRLEQSVVNVPGAAAGNTVAPDVELKELPARGG</sequence>
<dbReference type="PIRSF" id="PIRSF006603">
    <property type="entry name" value="DinF"/>
    <property type="match status" value="1"/>
</dbReference>
<feature type="transmembrane region" description="Helical" evidence="7">
    <location>
        <begin position="422"/>
        <end position="440"/>
    </location>
</feature>
<dbReference type="RefSeq" id="WP_047849307.1">
    <property type="nucleotide sequence ID" value="NZ_AEJF01000143.1"/>
</dbReference>
<dbReference type="GO" id="GO:0005886">
    <property type="term" value="C:plasma membrane"/>
    <property type="evidence" value="ECO:0007669"/>
    <property type="project" value="UniProtKB-SubCell"/>
</dbReference>
<keyword evidence="9" id="KW-1185">Reference proteome</keyword>
<keyword evidence="4 7" id="KW-0812">Transmembrane</keyword>
<dbReference type="InterPro" id="IPR002528">
    <property type="entry name" value="MATE_fam"/>
</dbReference>
<keyword evidence="2" id="KW-0813">Transport</keyword>
<feature type="transmembrane region" description="Helical" evidence="7">
    <location>
        <begin position="244"/>
        <end position="263"/>
    </location>
</feature>
<evidence type="ECO:0000256" key="4">
    <source>
        <dbReference type="ARBA" id="ARBA00022692"/>
    </source>
</evidence>
<feature type="transmembrane region" description="Helical" evidence="7">
    <location>
        <begin position="206"/>
        <end position="223"/>
    </location>
</feature>
<gene>
    <name evidence="8" type="ORF">EOS_24085</name>
</gene>
<feature type="transmembrane region" description="Helical" evidence="7">
    <location>
        <begin position="66"/>
        <end position="87"/>
    </location>
</feature>
<dbReference type="GO" id="GO:0042910">
    <property type="term" value="F:xenobiotic transmembrane transporter activity"/>
    <property type="evidence" value="ECO:0007669"/>
    <property type="project" value="InterPro"/>
</dbReference>
<feature type="transmembrane region" description="Helical" evidence="7">
    <location>
        <begin position="21"/>
        <end position="46"/>
    </location>
</feature>
<keyword evidence="6 7" id="KW-0472">Membrane</keyword>
<keyword evidence="3" id="KW-1003">Cell membrane</keyword>
<comment type="subcellular location">
    <subcellularLocation>
        <location evidence="1">Cell inner membrane</location>
        <topology evidence="1">Multi-pass membrane protein</topology>
    </subcellularLocation>
</comment>
<dbReference type="PANTHER" id="PTHR43549">
    <property type="entry name" value="MULTIDRUG RESISTANCE PROTEIN YPNP-RELATED"/>
    <property type="match status" value="1"/>
</dbReference>
<feature type="transmembrane region" description="Helical" evidence="7">
    <location>
        <begin position="353"/>
        <end position="376"/>
    </location>
</feature>
<evidence type="ECO:0000256" key="3">
    <source>
        <dbReference type="ARBA" id="ARBA00022475"/>
    </source>
</evidence>
<feature type="transmembrane region" description="Helical" evidence="7">
    <location>
        <begin position="99"/>
        <end position="121"/>
    </location>
</feature>
<evidence type="ECO:0000256" key="7">
    <source>
        <dbReference type="SAM" id="Phobius"/>
    </source>
</evidence>
<comment type="caution">
    <text evidence="8">The sequence shown here is derived from an EMBL/GenBank/DDBJ whole genome shotgun (WGS) entry which is preliminary data.</text>
</comment>
<feature type="transmembrane region" description="Helical" evidence="7">
    <location>
        <begin position="283"/>
        <end position="303"/>
    </location>
</feature>
<keyword evidence="5 7" id="KW-1133">Transmembrane helix</keyword>
<feature type="transmembrane region" description="Helical" evidence="7">
    <location>
        <begin position="388"/>
        <end position="410"/>
    </location>
</feature>
<evidence type="ECO:0000256" key="2">
    <source>
        <dbReference type="ARBA" id="ARBA00022448"/>
    </source>
</evidence>
<evidence type="ECO:0000256" key="5">
    <source>
        <dbReference type="ARBA" id="ARBA00022989"/>
    </source>
</evidence>
<dbReference type="GO" id="GO:0015297">
    <property type="term" value="F:antiporter activity"/>
    <property type="evidence" value="ECO:0007669"/>
    <property type="project" value="InterPro"/>
</dbReference>
<dbReference type="OrthoDB" id="9806302at2"/>
<evidence type="ECO:0000313" key="9">
    <source>
        <dbReference type="Proteomes" id="UP000035963"/>
    </source>
</evidence>
<reference evidence="8 9" key="1">
    <citation type="journal article" date="2015" name="Genome Announc.">
        <title>Draft Genome Sequence of Burkholderia sp. Strain PML1(12), an Ectomycorrhizosphere-Inhabiting Bacterium with Effective Mineral-Weathering Ability.</title>
        <authorList>
            <person name="Uroz S."/>
            <person name="Oger P."/>
        </authorList>
    </citation>
    <scope>NUCLEOTIDE SEQUENCE [LARGE SCALE GENOMIC DNA]</scope>
    <source>
        <strain evidence="9">PML1(12)</strain>
    </source>
</reference>
<dbReference type="Pfam" id="PF01554">
    <property type="entry name" value="MatE"/>
    <property type="match status" value="2"/>
</dbReference>
<protein>
    <submittedName>
        <fullName evidence="8">Multidrug transporter</fullName>
    </submittedName>
</protein>
<evidence type="ECO:0000313" key="8">
    <source>
        <dbReference type="EMBL" id="KLU23820.1"/>
    </source>
</evidence>
<feature type="transmembrane region" description="Helical" evidence="7">
    <location>
        <begin position="174"/>
        <end position="194"/>
    </location>
</feature>
<feature type="transmembrane region" description="Helical" evidence="7">
    <location>
        <begin position="323"/>
        <end position="347"/>
    </location>
</feature>
<proteinExistence type="predicted"/>
<dbReference type="PANTHER" id="PTHR43549:SF2">
    <property type="entry name" value="MULTIDRUG RESISTANCE PROTEIN NORM-RELATED"/>
    <property type="match status" value="1"/>
</dbReference>
<feature type="transmembrane region" description="Helical" evidence="7">
    <location>
        <begin position="141"/>
        <end position="162"/>
    </location>
</feature>
<dbReference type="Proteomes" id="UP000035963">
    <property type="component" value="Unassembled WGS sequence"/>
</dbReference>
<accession>A0A0J1CT46</accession>
<evidence type="ECO:0000256" key="1">
    <source>
        <dbReference type="ARBA" id="ARBA00004429"/>
    </source>
</evidence>
<dbReference type="EMBL" id="AEJF01000143">
    <property type="protein sequence ID" value="KLU23820.1"/>
    <property type="molecule type" value="Genomic_DNA"/>
</dbReference>
<organism evidence="8 9">
    <name type="scientific">Caballeronia mineralivorans PML1(12)</name>
    <dbReference type="NCBI Taxonomy" id="908627"/>
    <lineage>
        <taxon>Bacteria</taxon>
        <taxon>Pseudomonadati</taxon>
        <taxon>Pseudomonadota</taxon>
        <taxon>Betaproteobacteria</taxon>
        <taxon>Burkholderiales</taxon>
        <taxon>Burkholderiaceae</taxon>
        <taxon>Caballeronia</taxon>
    </lineage>
</organism>
<evidence type="ECO:0000256" key="6">
    <source>
        <dbReference type="ARBA" id="ARBA00023136"/>
    </source>
</evidence>
<dbReference type="InterPro" id="IPR048279">
    <property type="entry name" value="MdtK-like"/>
</dbReference>
<dbReference type="AlphaFoldDB" id="A0A0J1CT46"/>